<evidence type="ECO:0000313" key="1">
    <source>
        <dbReference type="EMBL" id="JAD25275.1"/>
    </source>
</evidence>
<reference evidence="1" key="2">
    <citation type="journal article" date="2015" name="Data Brief">
        <title>Shoot transcriptome of the giant reed, Arundo donax.</title>
        <authorList>
            <person name="Barrero R.A."/>
            <person name="Guerrero F.D."/>
            <person name="Moolhuijzen P."/>
            <person name="Goolsby J.A."/>
            <person name="Tidwell J."/>
            <person name="Bellgard S.E."/>
            <person name="Bellgard M.I."/>
        </authorList>
    </citation>
    <scope>NUCLEOTIDE SEQUENCE</scope>
    <source>
        <tissue evidence="1">Shoot tissue taken approximately 20 cm above the soil surface</tissue>
    </source>
</reference>
<dbReference type="EMBL" id="GBRH01272620">
    <property type="protein sequence ID" value="JAD25275.1"/>
    <property type="molecule type" value="Transcribed_RNA"/>
</dbReference>
<accession>A0A0A8YIH1</accession>
<reference evidence="1" key="1">
    <citation type="submission" date="2014-09" db="EMBL/GenBank/DDBJ databases">
        <authorList>
            <person name="Magalhaes I.L.F."/>
            <person name="Oliveira U."/>
            <person name="Santos F.R."/>
            <person name="Vidigal T.H.D.A."/>
            <person name="Brescovit A.D."/>
            <person name="Santos A.J."/>
        </authorList>
    </citation>
    <scope>NUCLEOTIDE SEQUENCE</scope>
    <source>
        <tissue evidence="1">Shoot tissue taken approximately 20 cm above the soil surface</tissue>
    </source>
</reference>
<sequence length="49" mass="5475">MCPAQMLMLENAKGSLSDVTPMLCLNDVEMTNPHVIYDPVFYHNLGYGT</sequence>
<name>A0A0A8YIH1_ARUDO</name>
<protein>
    <submittedName>
        <fullName evidence="1">Uncharacterized protein</fullName>
    </submittedName>
</protein>
<dbReference type="AlphaFoldDB" id="A0A0A8YIH1"/>
<organism evidence="1">
    <name type="scientific">Arundo donax</name>
    <name type="common">Giant reed</name>
    <name type="synonym">Donax arundinaceus</name>
    <dbReference type="NCBI Taxonomy" id="35708"/>
    <lineage>
        <taxon>Eukaryota</taxon>
        <taxon>Viridiplantae</taxon>
        <taxon>Streptophyta</taxon>
        <taxon>Embryophyta</taxon>
        <taxon>Tracheophyta</taxon>
        <taxon>Spermatophyta</taxon>
        <taxon>Magnoliopsida</taxon>
        <taxon>Liliopsida</taxon>
        <taxon>Poales</taxon>
        <taxon>Poaceae</taxon>
        <taxon>PACMAD clade</taxon>
        <taxon>Arundinoideae</taxon>
        <taxon>Arundineae</taxon>
        <taxon>Arundo</taxon>
    </lineage>
</organism>
<proteinExistence type="predicted"/>